<dbReference type="HOGENOM" id="CLU_023431_1_0_1"/>
<evidence type="ECO:0000313" key="2">
    <source>
        <dbReference type="Proteomes" id="UP000030746"/>
    </source>
</evidence>
<organism evidence="1 2">
    <name type="scientific">Lottia gigantea</name>
    <name type="common">Giant owl limpet</name>
    <dbReference type="NCBI Taxonomy" id="225164"/>
    <lineage>
        <taxon>Eukaryota</taxon>
        <taxon>Metazoa</taxon>
        <taxon>Spiralia</taxon>
        <taxon>Lophotrochozoa</taxon>
        <taxon>Mollusca</taxon>
        <taxon>Gastropoda</taxon>
        <taxon>Patellogastropoda</taxon>
        <taxon>Lottioidea</taxon>
        <taxon>Lottiidae</taxon>
        <taxon>Lottia</taxon>
    </lineage>
</organism>
<dbReference type="AlphaFoldDB" id="V3ZST2"/>
<name>V3ZST2_LOTGI</name>
<sequence length="259" mass="30439">MNNFSITNLKSPENDNDAVHKKYLREQINSIEVNKNHLEKKISNVKRFFKRQLNNKNFVNDTNHNKRQNSHSSNQFNARKVLQFISGTKNVETKEFEINDENSKVHHLHEIKTSGKYIDRFRMLIIPDKEEDEFALSHFDMLLETETLPSMNITRNPEPQKKGISFYQFLRATEFEYQKLYFVINDVFTSIDIHKSQQSQKILIRDNGYVNISISIRKPKLSVHLNKINDSKEQISLVSVQVIIDDSKHIVALSEIHLN</sequence>
<gene>
    <name evidence="1" type="ORF">LOTGIDRAFT_166549</name>
</gene>
<protein>
    <submittedName>
        <fullName evidence="1">Uncharacterized protein</fullName>
    </submittedName>
</protein>
<dbReference type="GeneID" id="20240374"/>
<dbReference type="CTD" id="20240374"/>
<reference evidence="1 2" key="1">
    <citation type="journal article" date="2013" name="Nature">
        <title>Insights into bilaterian evolution from three spiralian genomes.</title>
        <authorList>
            <person name="Simakov O."/>
            <person name="Marletaz F."/>
            <person name="Cho S.J."/>
            <person name="Edsinger-Gonzales E."/>
            <person name="Havlak P."/>
            <person name="Hellsten U."/>
            <person name="Kuo D.H."/>
            <person name="Larsson T."/>
            <person name="Lv J."/>
            <person name="Arendt D."/>
            <person name="Savage R."/>
            <person name="Osoegawa K."/>
            <person name="de Jong P."/>
            <person name="Grimwood J."/>
            <person name="Chapman J.A."/>
            <person name="Shapiro H."/>
            <person name="Aerts A."/>
            <person name="Otillar R.P."/>
            <person name="Terry A.Y."/>
            <person name="Boore J.L."/>
            <person name="Grigoriev I.V."/>
            <person name="Lindberg D.R."/>
            <person name="Seaver E.C."/>
            <person name="Weisblat D.A."/>
            <person name="Putnam N.H."/>
            <person name="Rokhsar D.S."/>
        </authorList>
    </citation>
    <scope>NUCLEOTIDE SEQUENCE [LARGE SCALE GENOMIC DNA]</scope>
</reference>
<accession>V3ZST2</accession>
<proteinExistence type="predicted"/>
<keyword evidence="2" id="KW-1185">Reference proteome</keyword>
<evidence type="ECO:0000313" key="1">
    <source>
        <dbReference type="EMBL" id="ESO87402.1"/>
    </source>
</evidence>
<dbReference type="RefSeq" id="XP_009061871.1">
    <property type="nucleotide sequence ID" value="XM_009063623.1"/>
</dbReference>
<dbReference type="KEGG" id="lgi:LOTGIDRAFT_166549"/>
<dbReference type="Proteomes" id="UP000030746">
    <property type="component" value="Unassembled WGS sequence"/>
</dbReference>
<dbReference type="EMBL" id="KB202917">
    <property type="protein sequence ID" value="ESO87402.1"/>
    <property type="molecule type" value="Genomic_DNA"/>
</dbReference>